<feature type="domain" description="Methyltransferase" evidence="3">
    <location>
        <begin position="38"/>
        <end position="130"/>
    </location>
</feature>
<evidence type="ECO:0000259" key="3">
    <source>
        <dbReference type="Pfam" id="PF13649"/>
    </source>
</evidence>
<organism evidence="4 5">
    <name type="scientific">Tamaricihabitans halophyticus</name>
    <dbReference type="NCBI Taxonomy" id="1262583"/>
    <lineage>
        <taxon>Bacteria</taxon>
        <taxon>Bacillati</taxon>
        <taxon>Actinomycetota</taxon>
        <taxon>Actinomycetes</taxon>
        <taxon>Pseudonocardiales</taxon>
        <taxon>Pseudonocardiaceae</taxon>
        <taxon>Tamaricihabitans</taxon>
    </lineage>
</organism>
<dbReference type="InterPro" id="IPR029063">
    <property type="entry name" value="SAM-dependent_MTases_sf"/>
</dbReference>
<dbReference type="EMBL" id="SLXQ01000012">
    <property type="protein sequence ID" value="TCP47373.1"/>
    <property type="molecule type" value="Genomic_DNA"/>
</dbReference>
<dbReference type="CDD" id="cd02440">
    <property type="entry name" value="AdoMet_MTases"/>
    <property type="match status" value="1"/>
</dbReference>
<dbReference type="PANTHER" id="PTHR43861:SF1">
    <property type="entry name" value="TRANS-ACONITATE 2-METHYLTRANSFERASE"/>
    <property type="match status" value="1"/>
</dbReference>
<dbReference type="Pfam" id="PF13649">
    <property type="entry name" value="Methyltransf_25"/>
    <property type="match status" value="1"/>
</dbReference>
<dbReference type="OrthoDB" id="9811589at2"/>
<dbReference type="AlphaFoldDB" id="A0A4R2QE53"/>
<dbReference type="GO" id="GO:0008168">
    <property type="term" value="F:methyltransferase activity"/>
    <property type="evidence" value="ECO:0007669"/>
    <property type="project" value="UniProtKB-KW"/>
</dbReference>
<dbReference type="Proteomes" id="UP000294911">
    <property type="component" value="Unassembled WGS sequence"/>
</dbReference>
<dbReference type="RefSeq" id="WP_132879348.1">
    <property type="nucleotide sequence ID" value="NZ_SLXQ01000012.1"/>
</dbReference>
<keyword evidence="5" id="KW-1185">Reference proteome</keyword>
<dbReference type="InterPro" id="IPR041698">
    <property type="entry name" value="Methyltransf_25"/>
</dbReference>
<gene>
    <name evidence="4" type="ORF">EV191_112169</name>
</gene>
<comment type="caution">
    <text evidence="4">The sequence shown here is derived from an EMBL/GenBank/DDBJ whole genome shotgun (WGS) entry which is preliminary data.</text>
</comment>
<evidence type="ECO:0000256" key="1">
    <source>
        <dbReference type="ARBA" id="ARBA00022603"/>
    </source>
</evidence>
<evidence type="ECO:0000256" key="2">
    <source>
        <dbReference type="ARBA" id="ARBA00022679"/>
    </source>
</evidence>
<keyword evidence="2" id="KW-0808">Transferase</keyword>
<dbReference type="PANTHER" id="PTHR43861">
    <property type="entry name" value="TRANS-ACONITATE 2-METHYLTRANSFERASE-RELATED"/>
    <property type="match status" value="1"/>
</dbReference>
<sequence length="243" mass="27377">MVDYQFIDPQLAALYDVTYPWAPDFDFYLPMVHAARAVLDVGCGTGTLLHAARAAGHTGRLCGLDPAEGMLARARRRTDIEWVHGDLTDAHWVREFDLVVMSGHAFQVWCTDEELHTALTAIRRALTEHGRFAFETRNPLVRAWTRWTPENAVEVRAETGELVRQEQQVEWVRGDLVRFSTTYRSPVWTNPKISTSTLRFLSAEALPAHLAKAGLRIAEQYGDWSGGPYTDTSPEIITIARPS</sequence>
<accession>A0A4R2QE53</accession>
<evidence type="ECO:0000313" key="5">
    <source>
        <dbReference type="Proteomes" id="UP000294911"/>
    </source>
</evidence>
<keyword evidence="4" id="KW-0830">Ubiquinone</keyword>
<evidence type="ECO:0000313" key="4">
    <source>
        <dbReference type="EMBL" id="TCP47373.1"/>
    </source>
</evidence>
<proteinExistence type="predicted"/>
<name>A0A4R2QE53_9PSEU</name>
<dbReference type="GO" id="GO:0032259">
    <property type="term" value="P:methylation"/>
    <property type="evidence" value="ECO:0007669"/>
    <property type="project" value="UniProtKB-KW"/>
</dbReference>
<reference evidence="4 5" key="1">
    <citation type="submission" date="2019-03" db="EMBL/GenBank/DDBJ databases">
        <title>Genomic Encyclopedia of Type Strains, Phase IV (KMG-IV): sequencing the most valuable type-strain genomes for metagenomic binning, comparative biology and taxonomic classification.</title>
        <authorList>
            <person name="Goeker M."/>
        </authorList>
    </citation>
    <scope>NUCLEOTIDE SEQUENCE [LARGE SCALE GENOMIC DNA]</scope>
    <source>
        <strain evidence="4 5">DSM 45765</strain>
    </source>
</reference>
<dbReference type="Gene3D" id="3.40.50.150">
    <property type="entry name" value="Vaccinia Virus protein VP39"/>
    <property type="match status" value="1"/>
</dbReference>
<dbReference type="SUPFAM" id="SSF53335">
    <property type="entry name" value="S-adenosyl-L-methionine-dependent methyltransferases"/>
    <property type="match status" value="1"/>
</dbReference>
<protein>
    <submittedName>
        <fullName evidence="4">Ubiquinone/menaquinone biosynthesis C-methylase UbiE</fullName>
    </submittedName>
</protein>
<keyword evidence="1 4" id="KW-0489">Methyltransferase</keyword>